<accession>K1SMV7</accession>
<evidence type="ECO:0000259" key="1">
    <source>
        <dbReference type="Pfam" id="PF21445"/>
    </source>
</evidence>
<sequence>MSLQIIYGRSGCGKTQYIFNEISKNIDNGRKKYIITPEQFSFSAEKELLRSLEDEEQKFGSY</sequence>
<dbReference type="Gene3D" id="3.40.50.300">
    <property type="entry name" value="P-loop containing nucleotide triphosphate hydrolases"/>
    <property type="match status" value="1"/>
</dbReference>
<feature type="non-terminal residue" evidence="2">
    <location>
        <position position="62"/>
    </location>
</feature>
<feature type="domain" description="ATP-dependent helicase/deoxyribonuclease subunit B N-terminal" evidence="1">
    <location>
        <begin position="5"/>
        <end position="54"/>
    </location>
</feature>
<dbReference type="Pfam" id="PF21445">
    <property type="entry name" value="ADDB_N"/>
    <property type="match status" value="1"/>
</dbReference>
<protein>
    <recommendedName>
        <fullName evidence="1">ATP-dependent helicase/deoxyribonuclease subunit B N-terminal domain-containing protein</fullName>
    </recommendedName>
</protein>
<evidence type="ECO:0000313" key="2">
    <source>
        <dbReference type="EMBL" id="EKC48626.1"/>
    </source>
</evidence>
<name>K1SMV7_9ZZZZ</name>
<reference evidence="2" key="1">
    <citation type="journal article" date="2013" name="Environ. Microbiol.">
        <title>Microbiota from the distal guts of lean and obese adolescents exhibit partial functional redundancy besides clear differences in community structure.</title>
        <authorList>
            <person name="Ferrer M."/>
            <person name="Ruiz A."/>
            <person name="Lanza F."/>
            <person name="Haange S.B."/>
            <person name="Oberbach A."/>
            <person name="Till H."/>
            <person name="Bargiela R."/>
            <person name="Campoy C."/>
            <person name="Segura M.T."/>
            <person name="Richter M."/>
            <person name="von Bergen M."/>
            <person name="Seifert J."/>
            <person name="Suarez A."/>
        </authorList>
    </citation>
    <scope>NUCLEOTIDE SEQUENCE</scope>
</reference>
<dbReference type="InterPro" id="IPR049035">
    <property type="entry name" value="ADDB_N"/>
</dbReference>
<organism evidence="2">
    <name type="scientific">human gut metagenome</name>
    <dbReference type="NCBI Taxonomy" id="408170"/>
    <lineage>
        <taxon>unclassified sequences</taxon>
        <taxon>metagenomes</taxon>
        <taxon>organismal metagenomes</taxon>
    </lineage>
</organism>
<proteinExistence type="predicted"/>
<dbReference type="AlphaFoldDB" id="K1SMV7"/>
<comment type="caution">
    <text evidence="2">The sequence shown here is derived from an EMBL/GenBank/DDBJ whole genome shotgun (WGS) entry which is preliminary data.</text>
</comment>
<dbReference type="EMBL" id="AJWZ01010383">
    <property type="protein sequence ID" value="EKC48626.1"/>
    <property type="molecule type" value="Genomic_DNA"/>
</dbReference>
<dbReference type="InterPro" id="IPR027417">
    <property type="entry name" value="P-loop_NTPase"/>
</dbReference>
<gene>
    <name evidence="2" type="ORF">OBE_15082</name>
</gene>